<gene>
    <name evidence="10" type="ORF">SISSUDRAFT_1045587</name>
</gene>
<dbReference type="PANTHER" id="PTHR33281">
    <property type="entry name" value="UPF0187 PROTEIN YNEE"/>
    <property type="match status" value="1"/>
</dbReference>
<evidence type="ECO:0000256" key="6">
    <source>
        <dbReference type="ARBA" id="ARBA00023065"/>
    </source>
</evidence>
<evidence type="ECO:0000256" key="2">
    <source>
        <dbReference type="ARBA" id="ARBA00022448"/>
    </source>
</evidence>
<evidence type="ECO:0000313" key="10">
    <source>
        <dbReference type="EMBL" id="KZT39420.1"/>
    </source>
</evidence>
<evidence type="ECO:0000256" key="9">
    <source>
        <dbReference type="SAM" id="Phobius"/>
    </source>
</evidence>
<evidence type="ECO:0000256" key="8">
    <source>
        <dbReference type="SAM" id="MobiDB-lite"/>
    </source>
</evidence>
<dbReference type="PANTHER" id="PTHR33281:SF19">
    <property type="entry name" value="VOLTAGE-DEPENDENT ANION CHANNEL-FORMING PROTEIN YNEE"/>
    <property type="match status" value="1"/>
</dbReference>
<comment type="subcellular location">
    <subcellularLocation>
        <location evidence="1">Cell membrane</location>
        <topology evidence="1">Multi-pass membrane protein</topology>
    </subcellularLocation>
</comment>
<sequence>MVALVSEKTSTSLAVSNQMLTVLGIVLGLVVSFRTSSAYDRYWEGRKLWTSIILASRNLAQLIWIHVPTERKSKEHETEAANTKDPIPQGTLSPNDSEDTEHVKQKHVRKLKAVLEKKTIVNLIQAFSVAVKHSLRGENGVFYEDLYPLICYLPRYATDASIKPDPEDSLPLWDNVTHSRAPVVPPFGVDSLKNESETPNGPQRRGTIFQPEQALPRVSTDVPLLPARIPPRTTFYDYLPIFLFFKPILTIFRGTRYTEDRRDGAGRKKAARPVESNVPLEISLFLSSYTAWLLKEDLVKPAIATALINTLTVLQDTVANLDRVRTTPIPFAYQAHLRTTMWIYLFLLPFQIYASFKYLTIPATAFASFLLMGFLEIGQEIENPFNYDLNDLDLDAFCLTVERELAEITAHSASDPSSFLFNSFNQPFAPTDRRNVEEILADSKHAYHLPDSGMMHVQRTLLGCWREIDEVTRHKAR</sequence>
<evidence type="ECO:0000256" key="1">
    <source>
        <dbReference type="ARBA" id="ARBA00004651"/>
    </source>
</evidence>
<feature type="region of interest" description="Disordered" evidence="8">
    <location>
        <begin position="74"/>
        <end position="105"/>
    </location>
</feature>
<dbReference type="Proteomes" id="UP000076798">
    <property type="component" value="Unassembled WGS sequence"/>
</dbReference>
<dbReference type="STRING" id="1314776.A0A166EBV4"/>
<evidence type="ECO:0000256" key="4">
    <source>
        <dbReference type="ARBA" id="ARBA00022692"/>
    </source>
</evidence>
<organism evidence="10 11">
    <name type="scientific">Sistotremastrum suecicum HHB10207 ss-3</name>
    <dbReference type="NCBI Taxonomy" id="1314776"/>
    <lineage>
        <taxon>Eukaryota</taxon>
        <taxon>Fungi</taxon>
        <taxon>Dikarya</taxon>
        <taxon>Basidiomycota</taxon>
        <taxon>Agaricomycotina</taxon>
        <taxon>Agaricomycetes</taxon>
        <taxon>Sistotremastrales</taxon>
        <taxon>Sistotremastraceae</taxon>
        <taxon>Sistotremastrum</taxon>
    </lineage>
</organism>
<keyword evidence="6" id="KW-0406">Ion transport</keyword>
<evidence type="ECO:0000256" key="3">
    <source>
        <dbReference type="ARBA" id="ARBA00022475"/>
    </source>
</evidence>
<dbReference type="InterPro" id="IPR044669">
    <property type="entry name" value="YneE/VCCN1/2-like"/>
</dbReference>
<dbReference type="EMBL" id="KV428046">
    <property type="protein sequence ID" value="KZT39420.1"/>
    <property type="molecule type" value="Genomic_DNA"/>
</dbReference>
<keyword evidence="4 9" id="KW-0812">Transmembrane</keyword>
<dbReference type="OrthoDB" id="1368at2759"/>
<keyword evidence="5 9" id="KW-1133">Transmembrane helix</keyword>
<evidence type="ECO:0000256" key="7">
    <source>
        <dbReference type="ARBA" id="ARBA00023136"/>
    </source>
</evidence>
<dbReference type="AlphaFoldDB" id="A0A166EBV4"/>
<feature type="region of interest" description="Disordered" evidence="8">
    <location>
        <begin position="187"/>
        <end position="212"/>
    </location>
</feature>
<feature type="transmembrane region" description="Helical" evidence="9">
    <location>
        <begin position="12"/>
        <end position="33"/>
    </location>
</feature>
<keyword evidence="3" id="KW-1003">Cell membrane</keyword>
<proteinExistence type="predicted"/>
<keyword evidence="2" id="KW-0813">Transport</keyword>
<dbReference type="GO" id="GO:0005886">
    <property type="term" value="C:plasma membrane"/>
    <property type="evidence" value="ECO:0007669"/>
    <property type="project" value="UniProtKB-SubCell"/>
</dbReference>
<evidence type="ECO:0000313" key="11">
    <source>
        <dbReference type="Proteomes" id="UP000076798"/>
    </source>
</evidence>
<accession>A0A166EBV4</accession>
<keyword evidence="11" id="KW-1185">Reference proteome</keyword>
<dbReference type="Pfam" id="PF25539">
    <property type="entry name" value="Bestrophin_2"/>
    <property type="match status" value="2"/>
</dbReference>
<reference evidence="10 11" key="1">
    <citation type="journal article" date="2016" name="Mol. Biol. Evol.">
        <title>Comparative Genomics of Early-Diverging Mushroom-Forming Fungi Provides Insights into the Origins of Lignocellulose Decay Capabilities.</title>
        <authorList>
            <person name="Nagy L.G."/>
            <person name="Riley R."/>
            <person name="Tritt A."/>
            <person name="Adam C."/>
            <person name="Daum C."/>
            <person name="Floudas D."/>
            <person name="Sun H."/>
            <person name="Yadav J.S."/>
            <person name="Pangilinan J."/>
            <person name="Larsson K.H."/>
            <person name="Matsuura K."/>
            <person name="Barry K."/>
            <person name="Labutti K."/>
            <person name="Kuo R."/>
            <person name="Ohm R.A."/>
            <person name="Bhattacharya S.S."/>
            <person name="Shirouzu T."/>
            <person name="Yoshinaga Y."/>
            <person name="Martin F.M."/>
            <person name="Grigoriev I.V."/>
            <person name="Hibbett D.S."/>
        </authorList>
    </citation>
    <scope>NUCLEOTIDE SEQUENCE [LARGE SCALE GENOMIC DNA]</scope>
    <source>
        <strain evidence="10 11">HHB10207 ss-3</strain>
    </source>
</reference>
<dbReference type="GO" id="GO:0005254">
    <property type="term" value="F:chloride channel activity"/>
    <property type="evidence" value="ECO:0007669"/>
    <property type="project" value="InterPro"/>
</dbReference>
<protein>
    <submittedName>
        <fullName evidence="10">UPF0187-domain-containing protein</fullName>
    </submittedName>
</protein>
<name>A0A166EBV4_9AGAM</name>
<feature type="transmembrane region" description="Helical" evidence="9">
    <location>
        <begin position="335"/>
        <end position="353"/>
    </location>
</feature>
<evidence type="ECO:0000256" key="5">
    <source>
        <dbReference type="ARBA" id="ARBA00022989"/>
    </source>
</evidence>
<keyword evidence="7 9" id="KW-0472">Membrane</keyword>